<accession>A0AAE0RQN5</accession>
<evidence type="ECO:0000313" key="1">
    <source>
        <dbReference type="EMBL" id="KAK3577730.1"/>
    </source>
</evidence>
<comment type="caution">
    <text evidence="1">The sequence shown here is derived from an EMBL/GenBank/DDBJ whole genome shotgun (WGS) entry which is preliminary data.</text>
</comment>
<sequence length="60" mass="6686">MDSGIFVAVLGFLVYVSSGTTVSLFDGLISFYSHLKSVQLHTAVCNVGQYQKLLRRFENK</sequence>
<dbReference type="Proteomes" id="UP001195483">
    <property type="component" value="Unassembled WGS sequence"/>
</dbReference>
<proteinExistence type="predicted"/>
<reference evidence="1" key="2">
    <citation type="journal article" date="2021" name="Genome Biol. Evol.">
        <title>Developing a high-quality reference genome for a parasitic bivalve with doubly uniparental inheritance (Bivalvia: Unionida).</title>
        <authorList>
            <person name="Smith C.H."/>
        </authorList>
    </citation>
    <scope>NUCLEOTIDE SEQUENCE</scope>
    <source>
        <strain evidence="1">CHS0354</strain>
        <tissue evidence="1">Mantle</tissue>
    </source>
</reference>
<protein>
    <submittedName>
        <fullName evidence="1">Uncharacterized protein</fullName>
    </submittedName>
</protein>
<keyword evidence="2" id="KW-1185">Reference proteome</keyword>
<name>A0AAE0RQN5_9BIVA</name>
<reference evidence="1" key="3">
    <citation type="submission" date="2023-05" db="EMBL/GenBank/DDBJ databases">
        <authorList>
            <person name="Smith C.H."/>
        </authorList>
    </citation>
    <scope>NUCLEOTIDE SEQUENCE</scope>
    <source>
        <strain evidence="1">CHS0354</strain>
        <tissue evidence="1">Mantle</tissue>
    </source>
</reference>
<reference evidence="1" key="1">
    <citation type="journal article" date="2021" name="Genome Biol. Evol.">
        <title>A High-Quality Reference Genome for a Parasitic Bivalve with Doubly Uniparental Inheritance (Bivalvia: Unionida).</title>
        <authorList>
            <person name="Smith C.H."/>
        </authorList>
    </citation>
    <scope>NUCLEOTIDE SEQUENCE</scope>
    <source>
        <strain evidence="1">CHS0354</strain>
    </source>
</reference>
<dbReference type="EMBL" id="JAEAOA010000992">
    <property type="protein sequence ID" value="KAK3577730.1"/>
    <property type="molecule type" value="Genomic_DNA"/>
</dbReference>
<gene>
    <name evidence="1" type="ORF">CHS0354_015939</name>
</gene>
<evidence type="ECO:0000313" key="2">
    <source>
        <dbReference type="Proteomes" id="UP001195483"/>
    </source>
</evidence>
<organism evidence="1 2">
    <name type="scientific">Potamilus streckersoni</name>
    <dbReference type="NCBI Taxonomy" id="2493646"/>
    <lineage>
        <taxon>Eukaryota</taxon>
        <taxon>Metazoa</taxon>
        <taxon>Spiralia</taxon>
        <taxon>Lophotrochozoa</taxon>
        <taxon>Mollusca</taxon>
        <taxon>Bivalvia</taxon>
        <taxon>Autobranchia</taxon>
        <taxon>Heteroconchia</taxon>
        <taxon>Palaeoheterodonta</taxon>
        <taxon>Unionida</taxon>
        <taxon>Unionoidea</taxon>
        <taxon>Unionidae</taxon>
        <taxon>Ambleminae</taxon>
        <taxon>Lampsilini</taxon>
        <taxon>Potamilus</taxon>
    </lineage>
</organism>
<dbReference type="AlphaFoldDB" id="A0AAE0RQN5"/>